<name>A0ABP8D4N9_9ACTN</name>
<evidence type="ECO:0000313" key="3">
    <source>
        <dbReference type="Proteomes" id="UP001500620"/>
    </source>
</evidence>
<evidence type="ECO:0000256" key="1">
    <source>
        <dbReference type="SAM" id="MobiDB-lite"/>
    </source>
</evidence>
<accession>A0ABP8D4N9</accession>
<feature type="compositionally biased region" description="Low complexity" evidence="1">
    <location>
        <begin position="27"/>
        <end position="40"/>
    </location>
</feature>
<dbReference type="PROSITE" id="PS51257">
    <property type="entry name" value="PROKAR_LIPOPROTEIN"/>
    <property type="match status" value="1"/>
</dbReference>
<dbReference type="Proteomes" id="UP001500620">
    <property type="component" value="Unassembled WGS sequence"/>
</dbReference>
<gene>
    <name evidence="2" type="ORF">GCM10022255_022560</name>
</gene>
<evidence type="ECO:0008006" key="4">
    <source>
        <dbReference type="Google" id="ProtNLM"/>
    </source>
</evidence>
<protein>
    <recommendedName>
        <fullName evidence="4">Lipoprotein</fullName>
    </recommendedName>
</protein>
<sequence>MHRGYRIITALVVVLFTAGCWGEQKPAAAPSSSSVAKPASTGNTPDGPIDAEVAVRELQQVALKTVPQTAAAKSYLYRRSEIHEGDRTSELEEWFEIQGLVPVKIRENGKDFESRPSLAETAESMRAALAREGPSAERPTPEWLEGLPGDIPGLAGVLAPKTGPRSPAAIAWDLFSRADPLLPGKARSGLIKLIATVPGLSASQLTTGGHRNYALRYTDQGATYVLYFDALTARAAGEGSIQSASEPLPSGGPQPDSTRLWTFQIRASLT</sequence>
<feature type="region of interest" description="Disordered" evidence="1">
    <location>
        <begin position="27"/>
        <end position="49"/>
    </location>
</feature>
<proteinExistence type="predicted"/>
<evidence type="ECO:0000313" key="2">
    <source>
        <dbReference type="EMBL" id="GAA4247291.1"/>
    </source>
</evidence>
<reference evidence="3" key="1">
    <citation type="journal article" date="2019" name="Int. J. Syst. Evol. Microbiol.">
        <title>The Global Catalogue of Microorganisms (GCM) 10K type strain sequencing project: providing services to taxonomists for standard genome sequencing and annotation.</title>
        <authorList>
            <consortium name="The Broad Institute Genomics Platform"/>
            <consortium name="The Broad Institute Genome Sequencing Center for Infectious Disease"/>
            <person name="Wu L."/>
            <person name="Ma J."/>
        </authorList>
    </citation>
    <scope>NUCLEOTIDE SEQUENCE [LARGE SCALE GENOMIC DNA]</scope>
    <source>
        <strain evidence="3">JCM 17441</strain>
    </source>
</reference>
<organism evidence="2 3">
    <name type="scientific">Dactylosporangium darangshiense</name>
    <dbReference type="NCBI Taxonomy" id="579108"/>
    <lineage>
        <taxon>Bacteria</taxon>
        <taxon>Bacillati</taxon>
        <taxon>Actinomycetota</taxon>
        <taxon>Actinomycetes</taxon>
        <taxon>Micromonosporales</taxon>
        <taxon>Micromonosporaceae</taxon>
        <taxon>Dactylosporangium</taxon>
    </lineage>
</organism>
<dbReference type="RefSeq" id="WP_345124130.1">
    <property type="nucleotide sequence ID" value="NZ_BAABAT010000004.1"/>
</dbReference>
<dbReference type="EMBL" id="BAABAT010000004">
    <property type="protein sequence ID" value="GAA4247291.1"/>
    <property type="molecule type" value="Genomic_DNA"/>
</dbReference>
<comment type="caution">
    <text evidence="2">The sequence shown here is derived from an EMBL/GenBank/DDBJ whole genome shotgun (WGS) entry which is preliminary data.</text>
</comment>
<keyword evidence="3" id="KW-1185">Reference proteome</keyword>